<accession>A0A0N4VFR6</accession>
<keyword evidence="3 6" id="KW-1133">Transmembrane helix</keyword>
<feature type="transmembrane region" description="Helical" evidence="6">
    <location>
        <begin position="258"/>
        <end position="276"/>
    </location>
</feature>
<keyword evidence="6" id="KW-0406">Ion transport</keyword>
<feature type="transmembrane region" description="Helical" evidence="6">
    <location>
        <begin position="218"/>
        <end position="237"/>
    </location>
</feature>
<gene>
    <name evidence="7" type="ORF">EVEC_LOCUS9003</name>
</gene>
<feature type="transmembrane region" description="Helical" evidence="6">
    <location>
        <begin position="67"/>
        <end position="86"/>
    </location>
</feature>
<keyword evidence="6" id="KW-0868">Chloride</keyword>
<dbReference type="PANTHER" id="PTHR10736">
    <property type="entry name" value="BESTROPHIN"/>
    <property type="match status" value="1"/>
</dbReference>
<dbReference type="OrthoDB" id="201595at2759"/>
<evidence type="ECO:0000256" key="1">
    <source>
        <dbReference type="ARBA" id="ARBA00004370"/>
    </source>
</evidence>
<evidence type="ECO:0000313" key="9">
    <source>
        <dbReference type="WBParaSite" id="EVEC_0000959301-mRNA-1"/>
    </source>
</evidence>
<dbReference type="Pfam" id="PF01062">
    <property type="entry name" value="Bestrophin"/>
    <property type="match status" value="1"/>
</dbReference>
<organism evidence="9">
    <name type="scientific">Enterobius vermicularis</name>
    <name type="common">Human pinworm</name>
    <dbReference type="NCBI Taxonomy" id="51028"/>
    <lineage>
        <taxon>Eukaryota</taxon>
        <taxon>Metazoa</taxon>
        <taxon>Ecdysozoa</taxon>
        <taxon>Nematoda</taxon>
        <taxon>Chromadorea</taxon>
        <taxon>Rhabditida</taxon>
        <taxon>Spirurina</taxon>
        <taxon>Oxyuridomorpha</taxon>
        <taxon>Oxyuroidea</taxon>
        <taxon>Oxyuridae</taxon>
        <taxon>Enterobius</taxon>
    </lineage>
</organism>
<keyword evidence="2 6" id="KW-0812">Transmembrane</keyword>
<dbReference type="GO" id="GO:0005886">
    <property type="term" value="C:plasma membrane"/>
    <property type="evidence" value="ECO:0007669"/>
    <property type="project" value="UniProtKB-SubCell"/>
</dbReference>
<evidence type="ECO:0000313" key="8">
    <source>
        <dbReference type="Proteomes" id="UP000274131"/>
    </source>
</evidence>
<dbReference type="InterPro" id="IPR000615">
    <property type="entry name" value="Bestrophin"/>
</dbReference>
<evidence type="ECO:0000313" key="7">
    <source>
        <dbReference type="EMBL" id="VDD94252.1"/>
    </source>
</evidence>
<dbReference type="PANTHER" id="PTHR10736:SF31">
    <property type="entry name" value="BESTROPHIN HOMOLOG 14"/>
    <property type="match status" value="1"/>
</dbReference>
<keyword evidence="6" id="KW-1003">Cell membrane</keyword>
<evidence type="ECO:0000256" key="5">
    <source>
        <dbReference type="ARBA" id="ARBA00034769"/>
    </source>
</evidence>
<comment type="function">
    <text evidence="6">Forms chloride channels.</text>
</comment>
<name>A0A0N4VFR6_ENTVE</name>
<dbReference type="EMBL" id="UXUI01009747">
    <property type="protein sequence ID" value="VDD94252.1"/>
    <property type="molecule type" value="Genomic_DNA"/>
</dbReference>
<dbReference type="GO" id="GO:0005254">
    <property type="term" value="F:chloride channel activity"/>
    <property type="evidence" value="ECO:0007669"/>
    <property type="project" value="UniProtKB-KW"/>
</dbReference>
<reference evidence="7 8" key="2">
    <citation type="submission" date="2018-10" db="EMBL/GenBank/DDBJ databases">
        <authorList>
            <consortium name="Pathogen Informatics"/>
        </authorList>
    </citation>
    <scope>NUCLEOTIDE SEQUENCE [LARGE SCALE GENOMIC DNA]</scope>
</reference>
<sequence>MTITYTEEFSTLLFQWRGSVWKAVLKELILFYILYYIIMIFQFFCLDEQGRIYFAGYISLCAKGLNYIPLSFLVGFFVAIVVARWWEQFNWISWPDKLMMTVAACFPGKKNLNIRQTLARWSSLQAATAWSGVSVRSYKRFPTEKHLLNAKLFTDEEYKMYTSIQAPHGKWFIPTLWSLNLISNLYRRKKVDPLQFKMLIDHIYSYRDGFSMLYVYDWIKIPLVYTQAVAIATYGYFGLCLIARQPRTDEHSLKEQPALLFPILTTFQIIFYLGWLKVGQYLMNPFGEDDDDFGKLNYILDRNSYIAKMMAVEVADQYPRIGSIGMTEEIPHTKASFSIPDTIPKSLSVEVPKEGMKIVNTERLFNAKHEIEEILDDS</sequence>
<proteinExistence type="inferred from homology"/>
<keyword evidence="6" id="KW-0407">Ion channel</keyword>
<protein>
    <recommendedName>
        <fullName evidence="6">Bestrophin homolog</fullName>
    </recommendedName>
</protein>
<reference evidence="9" key="1">
    <citation type="submission" date="2017-02" db="UniProtKB">
        <authorList>
            <consortium name="WormBaseParasite"/>
        </authorList>
    </citation>
    <scope>IDENTIFICATION</scope>
</reference>
<evidence type="ECO:0000256" key="6">
    <source>
        <dbReference type="RuleBase" id="RU363126"/>
    </source>
</evidence>
<dbReference type="WBParaSite" id="EVEC_0000959301-mRNA-1">
    <property type="protein sequence ID" value="EVEC_0000959301-mRNA-1"/>
    <property type="gene ID" value="EVEC_0000959301"/>
</dbReference>
<feature type="transmembrane region" description="Helical" evidence="6">
    <location>
        <begin position="29"/>
        <end position="46"/>
    </location>
</feature>
<dbReference type="Proteomes" id="UP000274131">
    <property type="component" value="Unassembled WGS sequence"/>
</dbReference>
<comment type="subcellular location">
    <subcellularLocation>
        <location evidence="6">Cell membrane</location>
        <topology evidence="6">Multi-pass membrane protein</topology>
    </subcellularLocation>
    <subcellularLocation>
        <location evidence="1">Membrane</location>
    </subcellularLocation>
</comment>
<evidence type="ECO:0000256" key="2">
    <source>
        <dbReference type="ARBA" id="ARBA00022692"/>
    </source>
</evidence>
<keyword evidence="6" id="KW-0813">Transport</keyword>
<dbReference type="InterPro" id="IPR021134">
    <property type="entry name" value="Bestrophin-like"/>
</dbReference>
<keyword evidence="4 6" id="KW-0472">Membrane</keyword>
<evidence type="ECO:0000256" key="4">
    <source>
        <dbReference type="ARBA" id="ARBA00023136"/>
    </source>
</evidence>
<dbReference type="GO" id="GO:0034707">
    <property type="term" value="C:chloride channel complex"/>
    <property type="evidence" value="ECO:0007669"/>
    <property type="project" value="UniProtKB-KW"/>
</dbReference>
<keyword evidence="6" id="KW-0869">Chloride channel</keyword>
<keyword evidence="8" id="KW-1185">Reference proteome</keyword>
<comment type="similarity">
    <text evidence="5 6">Belongs to the anion channel-forming bestrophin (TC 1.A.46) family. Calcium-sensitive chloride channel subfamily.</text>
</comment>
<dbReference type="AlphaFoldDB" id="A0A0N4VFR6"/>
<evidence type="ECO:0000256" key="3">
    <source>
        <dbReference type="ARBA" id="ARBA00022989"/>
    </source>
</evidence>